<protein>
    <submittedName>
        <fullName evidence="2">Uncharacterized protein</fullName>
    </submittedName>
</protein>
<proteinExistence type="predicted"/>
<sequence>MDRTETERAPVASAPWAGRGPSTAERQIREIRRRYPRAMVWLGEETGAWWALPDYYREHYPQSPRPVPARLTQRPPVGDISQTPRLARAQQPRLGEGGAVARSMPPHHQASRVTVPTSPPAPPPRGRHAARRDERGMWRRAGVRLGLLQVAA</sequence>
<feature type="region of interest" description="Disordered" evidence="1">
    <location>
        <begin position="1"/>
        <end position="25"/>
    </location>
</feature>
<evidence type="ECO:0000313" key="2">
    <source>
        <dbReference type="EMBL" id="SEG89712.1"/>
    </source>
</evidence>
<organism evidence="2 3">
    <name type="scientific">Thermomonospora echinospora</name>
    <dbReference type="NCBI Taxonomy" id="1992"/>
    <lineage>
        <taxon>Bacteria</taxon>
        <taxon>Bacillati</taxon>
        <taxon>Actinomycetota</taxon>
        <taxon>Actinomycetes</taxon>
        <taxon>Streptosporangiales</taxon>
        <taxon>Thermomonosporaceae</taxon>
        <taxon>Thermomonospora</taxon>
    </lineage>
</organism>
<dbReference type="RefSeq" id="WP_146087613.1">
    <property type="nucleotide sequence ID" value="NZ_FNVO01000024.1"/>
</dbReference>
<name>A0A1H6DWJ1_9ACTN</name>
<dbReference type="AlphaFoldDB" id="A0A1H6DWJ1"/>
<dbReference type="EMBL" id="FNVO01000024">
    <property type="protein sequence ID" value="SEG89712.1"/>
    <property type="molecule type" value="Genomic_DNA"/>
</dbReference>
<reference evidence="3" key="1">
    <citation type="submission" date="2016-10" db="EMBL/GenBank/DDBJ databases">
        <authorList>
            <person name="Varghese N."/>
            <person name="Submissions S."/>
        </authorList>
    </citation>
    <scope>NUCLEOTIDE SEQUENCE [LARGE SCALE GENOMIC DNA]</scope>
    <source>
        <strain evidence="3">DSM 43163</strain>
    </source>
</reference>
<dbReference type="OrthoDB" id="3481060at2"/>
<keyword evidence="3" id="KW-1185">Reference proteome</keyword>
<evidence type="ECO:0000256" key="1">
    <source>
        <dbReference type="SAM" id="MobiDB-lite"/>
    </source>
</evidence>
<accession>A0A1H6DWJ1</accession>
<gene>
    <name evidence="2" type="ORF">SAMN04489712_12437</name>
</gene>
<feature type="region of interest" description="Disordered" evidence="1">
    <location>
        <begin position="62"/>
        <end position="137"/>
    </location>
</feature>
<evidence type="ECO:0000313" key="3">
    <source>
        <dbReference type="Proteomes" id="UP000236723"/>
    </source>
</evidence>
<dbReference type="Proteomes" id="UP000236723">
    <property type="component" value="Unassembled WGS sequence"/>
</dbReference>